<dbReference type="EMBL" id="ON677538">
    <property type="protein sequence ID" value="UTQ79818.1"/>
    <property type="molecule type" value="Genomic_DNA"/>
</dbReference>
<evidence type="ECO:0000313" key="3">
    <source>
        <dbReference type="Proteomes" id="UP001059684"/>
    </source>
</evidence>
<keyword evidence="3" id="KW-1185">Reference proteome</keyword>
<accession>A0A9E7NPA6</accession>
<dbReference type="Proteomes" id="UP001059684">
    <property type="component" value="Segment"/>
</dbReference>
<evidence type="ECO:0000313" key="2">
    <source>
        <dbReference type="EMBL" id="UTQ79818.1"/>
    </source>
</evidence>
<feature type="region of interest" description="Disordered" evidence="1">
    <location>
        <begin position="1"/>
        <end position="54"/>
    </location>
</feature>
<protein>
    <submittedName>
        <fullName evidence="2">Uncharacterized protein</fullName>
    </submittedName>
</protein>
<reference evidence="2" key="1">
    <citation type="submission" date="2022-06" db="EMBL/GenBank/DDBJ databases">
        <authorList>
            <person name="He X."/>
            <person name="Cao L."/>
            <person name="Zhang S."/>
            <person name="Xiao J."/>
            <person name="Tong Y."/>
        </authorList>
    </citation>
    <scope>NUCLEOTIDE SEQUENCE</scope>
</reference>
<evidence type="ECO:0000256" key="1">
    <source>
        <dbReference type="SAM" id="MobiDB-lite"/>
    </source>
</evidence>
<sequence length="54" mass="5849">MNTLESKAVSPRIPPPRGWVETVPHGKATLDLENQGLTAKNSIPMAREPTGKEP</sequence>
<proteinExistence type="predicted"/>
<name>A0A9E7NPA6_9CAUD</name>
<organism evidence="2 3">
    <name type="scientific">Plectonema phage JingP1</name>
    <dbReference type="NCBI Taxonomy" id="2961687"/>
    <lineage>
        <taxon>Viruses</taxon>
        <taxon>Duplodnaviria</taxon>
        <taxon>Heunggongvirae</taxon>
        <taxon>Uroviricota</taxon>
        <taxon>Caudoviricetes</taxon>
        <taxon>Saffermanviridae</taxon>
        <taxon>Morrisvirus</taxon>
        <taxon>Morrisvirus JingP1</taxon>
    </lineage>
</organism>